<accession>A0A1R1XB35</accession>
<name>A0A1R1XB35_9FUNG</name>
<proteinExistence type="predicted"/>
<gene>
    <name evidence="1" type="ORF">AYI69_g9690</name>
</gene>
<dbReference type="Proteomes" id="UP000187429">
    <property type="component" value="Unassembled WGS sequence"/>
</dbReference>
<reference evidence="2" key="1">
    <citation type="submission" date="2017-01" db="EMBL/GenBank/DDBJ databases">
        <authorList>
            <person name="Wang Y."/>
            <person name="White M."/>
            <person name="Kvist S."/>
            <person name="Moncalvo J.-M."/>
        </authorList>
    </citation>
    <scope>NUCLEOTIDE SEQUENCE [LARGE SCALE GENOMIC DNA]</scope>
    <source>
        <strain evidence="2">ID-206-W2</strain>
    </source>
</reference>
<keyword evidence="2" id="KW-1185">Reference proteome</keyword>
<evidence type="ECO:0000313" key="2">
    <source>
        <dbReference type="Proteomes" id="UP000187429"/>
    </source>
</evidence>
<evidence type="ECO:0000313" key="1">
    <source>
        <dbReference type="EMBL" id="OMJ11826.1"/>
    </source>
</evidence>
<sequence>MRGLDKTERFYSLFINSIANSIFLCNPHASLNAFRRQTTGFFTAKTPPSVSPNPLVGVIVLFETRVGVLRYRSSQVETWDGYSVADCASPSIMSWRKSRMREVLVAFLDTLSLDSFDLSIRVFLCIGFT</sequence>
<protein>
    <submittedName>
        <fullName evidence="1">Uncharacterized protein</fullName>
    </submittedName>
</protein>
<organism evidence="1 2">
    <name type="scientific">Smittium culicis</name>
    <dbReference type="NCBI Taxonomy" id="133412"/>
    <lineage>
        <taxon>Eukaryota</taxon>
        <taxon>Fungi</taxon>
        <taxon>Fungi incertae sedis</taxon>
        <taxon>Zoopagomycota</taxon>
        <taxon>Kickxellomycotina</taxon>
        <taxon>Harpellomycetes</taxon>
        <taxon>Harpellales</taxon>
        <taxon>Legeriomycetaceae</taxon>
        <taxon>Smittium</taxon>
    </lineage>
</organism>
<dbReference type="EMBL" id="LSSM01005846">
    <property type="protein sequence ID" value="OMJ11826.1"/>
    <property type="molecule type" value="Genomic_DNA"/>
</dbReference>
<dbReference type="AlphaFoldDB" id="A0A1R1XB35"/>
<comment type="caution">
    <text evidence="1">The sequence shown here is derived from an EMBL/GenBank/DDBJ whole genome shotgun (WGS) entry which is preliminary data.</text>
</comment>